<dbReference type="InterPro" id="IPR001789">
    <property type="entry name" value="Sig_transdc_resp-reg_receiver"/>
</dbReference>
<evidence type="ECO:0000256" key="1">
    <source>
        <dbReference type="ARBA" id="ARBA00022500"/>
    </source>
</evidence>
<feature type="active site" evidence="4 5">
    <location>
        <position position="187"/>
    </location>
</feature>
<feature type="domain" description="Response regulatory" evidence="8">
    <location>
        <begin position="18"/>
        <end position="136"/>
    </location>
</feature>
<comment type="caution">
    <text evidence="10">The sequence shown here is derived from an EMBL/GenBank/DDBJ whole genome shotgun (WGS) entry which is preliminary data.</text>
</comment>
<comment type="function">
    <text evidence="4">Involved in chemotaxis. Part of a chemotaxis signal transduction system that modulates chemotaxis in response to various stimuli. Catalyzes the demethylation of specific methylglutamate residues introduced into the chemoreceptors (methyl-accepting chemotaxis proteins or MCP) by CheR. Also mediates the irreversible deamidation of specific glutamine residues to glutamic acid.</text>
</comment>
<dbReference type="Gene3D" id="3.40.50.180">
    <property type="entry name" value="Methylesterase CheB, C-terminal domain"/>
    <property type="match status" value="1"/>
</dbReference>
<dbReference type="SMART" id="SM00448">
    <property type="entry name" value="REC"/>
    <property type="match status" value="1"/>
</dbReference>
<proteinExistence type="inferred from homology"/>
<dbReference type="AlphaFoldDB" id="A0A0H1RNS7"/>
<dbReference type="PIRSF" id="PIRSF000876">
    <property type="entry name" value="RR_chemtxs_CheB"/>
    <property type="match status" value="1"/>
</dbReference>
<dbReference type="HAMAP" id="MF_00099">
    <property type="entry name" value="CheB_chemtxs"/>
    <property type="match status" value="1"/>
</dbReference>
<sequence length="371" mass="39091">MPVDRLTQPIPMQSQPTRVMIVDDSAIIRGMIARWVTEAGGFDVVCTASNGQMAVDLAERHRPEIVLLDIEMPEVDGLTALPMILKARPASKIIVISTLTQRNAKISLKCLSLGAVDYLAKPESARAVDAAAEFRRDLVEKLRALSATKPRQSRPSLVPVPTVPVPAQSPLPKSGNVRPQCLLIGSSTGGPRAVERVLQDLKPVLATIPVLIVQHMPAMFTAVFAEHLQTLLSLPCHEAKDGEGIDAGTVLVAPGGRHMGMVCVSGKPIIRLSDAPPENFCRPAVDVLFREAASVYGGAAIATVLTGMGSDGTNGARHLVKAGATVIAQDEATSIVWGMPGSIVKAGLAHEILPLNAIGRSLKGLIAGASR</sequence>
<keyword evidence="4" id="KW-0963">Cytoplasm</keyword>
<dbReference type="PROSITE" id="PS50122">
    <property type="entry name" value="CHEB"/>
    <property type="match status" value="1"/>
</dbReference>
<keyword evidence="4 6" id="KW-0597">Phosphoprotein</keyword>
<evidence type="ECO:0000256" key="7">
    <source>
        <dbReference type="SAM" id="MobiDB-lite"/>
    </source>
</evidence>
<dbReference type="EC" id="3.1.1.61" evidence="4"/>
<keyword evidence="1 4" id="KW-0145">Chemotaxis</keyword>
<dbReference type="SUPFAM" id="SSF52172">
    <property type="entry name" value="CheY-like"/>
    <property type="match status" value="1"/>
</dbReference>
<evidence type="ECO:0000313" key="11">
    <source>
        <dbReference type="Proteomes" id="UP000035489"/>
    </source>
</evidence>
<dbReference type="GO" id="GO:0008984">
    <property type="term" value="F:protein-glutamate methylesterase activity"/>
    <property type="evidence" value="ECO:0007669"/>
    <property type="project" value="UniProtKB-UniRule"/>
</dbReference>
<dbReference type="Proteomes" id="UP000035489">
    <property type="component" value="Unassembled WGS sequence"/>
</dbReference>
<evidence type="ECO:0000313" key="10">
    <source>
        <dbReference type="EMBL" id="KLK94307.1"/>
    </source>
</evidence>
<dbReference type="InterPro" id="IPR000673">
    <property type="entry name" value="Sig_transdc_resp-reg_Me-estase"/>
</dbReference>
<evidence type="ECO:0000256" key="5">
    <source>
        <dbReference type="PROSITE-ProRule" id="PRU00050"/>
    </source>
</evidence>
<dbReference type="InterPro" id="IPR008248">
    <property type="entry name" value="CheB-like"/>
</dbReference>
<comment type="similarity">
    <text evidence="4">Belongs to the CheB family.</text>
</comment>
<evidence type="ECO:0000259" key="8">
    <source>
        <dbReference type="PROSITE" id="PS50110"/>
    </source>
</evidence>
<comment type="subcellular location">
    <subcellularLocation>
        <location evidence="4">Cytoplasm</location>
    </subcellularLocation>
</comment>
<comment type="domain">
    <text evidence="4">Contains a C-terminal catalytic domain, and an N-terminal region which modulates catalytic activity.</text>
</comment>
<dbReference type="PANTHER" id="PTHR42872:SF3">
    <property type="entry name" value="PROTEIN-GLUTAMATE METHYLESTERASE_PROTEIN-GLUTAMINE GLUTAMINASE 1"/>
    <property type="match status" value="1"/>
</dbReference>
<feature type="active site" evidence="4 5">
    <location>
        <position position="311"/>
    </location>
</feature>
<dbReference type="InterPro" id="IPR011006">
    <property type="entry name" value="CheY-like_superfamily"/>
</dbReference>
<dbReference type="PATRIC" id="fig|1225564.3.peg.929"/>
<evidence type="ECO:0000256" key="4">
    <source>
        <dbReference type="HAMAP-Rule" id="MF_00099"/>
    </source>
</evidence>
<dbReference type="NCBIfam" id="NF001965">
    <property type="entry name" value="PRK00742.1"/>
    <property type="match status" value="1"/>
</dbReference>
<feature type="active site" evidence="4 5">
    <location>
        <position position="215"/>
    </location>
</feature>
<dbReference type="Pfam" id="PF01339">
    <property type="entry name" value="CheB_methylest"/>
    <property type="match status" value="1"/>
</dbReference>
<dbReference type="SUPFAM" id="SSF52738">
    <property type="entry name" value="Methylesterase CheB, C-terminal domain"/>
    <property type="match status" value="1"/>
</dbReference>
<keyword evidence="11" id="KW-1185">Reference proteome</keyword>
<dbReference type="Pfam" id="PF00072">
    <property type="entry name" value="Response_reg"/>
    <property type="match status" value="1"/>
</dbReference>
<dbReference type="Gene3D" id="3.40.50.2300">
    <property type="match status" value="1"/>
</dbReference>
<feature type="domain" description="CheB-type methylesterase" evidence="9">
    <location>
        <begin position="172"/>
        <end position="369"/>
    </location>
</feature>
<reference evidence="10 11" key="1">
    <citation type="submission" date="2015-05" db="EMBL/GenBank/DDBJ databases">
        <title>Draft genome sequence of Microvirga vignae strain BR3299, a novel nitrogen fixing bacteria isolated from Brazil semi-aired region.</title>
        <authorList>
            <person name="Zilli J.E."/>
            <person name="Passos S.R."/>
            <person name="Leite J."/>
            <person name="Baldani J.I."/>
            <person name="Xavier G.R."/>
            <person name="Rumjaneck N.G."/>
            <person name="Simoes-Araujo J.L."/>
        </authorList>
    </citation>
    <scope>NUCLEOTIDE SEQUENCE [LARGE SCALE GENOMIC DNA]</scope>
    <source>
        <strain evidence="10 11">BR3299</strain>
    </source>
</reference>
<dbReference type="CDD" id="cd17541">
    <property type="entry name" value="REC_CheB-like"/>
    <property type="match status" value="1"/>
</dbReference>
<dbReference type="EC" id="3.5.1.44" evidence="4"/>
<comment type="catalytic activity">
    <reaction evidence="3 4">
        <text>[protein]-L-glutamate 5-O-methyl ester + H2O = L-glutamyl-[protein] + methanol + H(+)</text>
        <dbReference type="Rhea" id="RHEA:23236"/>
        <dbReference type="Rhea" id="RHEA-COMP:10208"/>
        <dbReference type="Rhea" id="RHEA-COMP:10311"/>
        <dbReference type="ChEBI" id="CHEBI:15377"/>
        <dbReference type="ChEBI" id="CHEBI:15378"/>
        <dbReference type="ChEBI" id="CHEBI:17790"/>
        <dbReference type="ChEBI" id="CHEBI:29973"/>
        <dbReference type="ChEBI" id="CHEBI:82795"/>
        <dbReference type="EC" id="3.1.1.61"/>
    </reaction>
</comment>
<feature type="region of interest" description="Disordered" evidence="7">
    <location>
        <begin position="150"/>
        <end position="172"/>
    </location>
</feature>
<dbReference type="CDD" id="cd16432">
    <property type="entry name" value="CheB_Rec"/>
    <property type="match status" value="1"/>
</dbReference>
<dbReference type="GO" id="GO:0000156">
    <property type="term" value="F:phosphorelay response regulator activity"/>
    <property type="evidence" value="ECO:0007669"/>
    <property type="project" value="InterPro"/>
</dbReference>
<dbReference type="STRING" id="1225564.AA309_03425"/>
<comment type="PTM">
    <text evidence="4">Phosphorylated by CheA. Phosphorylation of the N-terminal regulatory domain activates the methylesterase activity.</text>
</comment>
<evidence type="ECO:0000256" key="6">
    <source>
        <dbReference type="PROSITE-ProRule" id="PRU00169"/>
    </source>
</evidence>
<dbReference type="InterPro" id="IPR035909">
    <property type="entry name" value="CheB_C"/>
</dbReference>
<dbReference type="GO" id="GO:0005737">
    <property type="term" value="C:cytoplasm"/>
    <property type="evidence" value="ECO:0007669"/>
    <property type="project" value="UniProtKB-SubCell"/>
</dbReference>
<comment type="catalytic activity">
    <reaction evidence="4">
        <text>L-glutaminyl-[protein] + H2O = L-glutamyl-[protein] + NH4(+)</text>
        <dbReference type="Rhea" id="RHEA:16441"/>
        <dbReference type="Rhea" id="RHEA-COMP:10207"/>
        <dbReference type="Rhea" id="RHEA-COMP:10208"/>
        <dbReference type="ChEBI" id="CHEBI:15377"/>
        <dbReference type="ChEBI" id="CHEBI:28938"/>
        <dbReference type="ChEBI" id="CHEBI:29973"/>
        <dbReference type="ChEBI" id="CHEBI:30011"/>
        <dbReference type="EC" id="3.5.1.44"/>
    </reaction>
</comment>
<name>A0A0H1RNS7_9HYPH</name>
<accession>A0A0H1RNS7</accession>
<feature type="modified residue" description="4-aspartylphosphate" evidence="4 6">
    <location>
        <position position="69"/>
    </location>
</feature>
<keyword evidence="2 4" id="KW-0378">Hydrolase</keyword>
<dbReference type="PANTHER" id="PTHR42872">
    <property type="entry name" value="PROTEIN-GLUTAMATE METHYLESTERASE/PROTEIN-GLUTAMINE GLUTAMINASE"/>
    <property type="match status" value="1"/>
</dbReference>
<gene>
    <name evidence="4" type="primary">cheB</name>
    <name evidence="10" type="ORF">AA309_03425</name>
</gene>
<organism evidence="10 11">
    <name type="scientific">Microvirga vignae</name>
    <dbReference type="NCBI Taxonomy" id="1225564"/>
    <lineage>
        <taxon>Bacteria</taxon>
        <taxon>Pseudomonadati</taxon>
        <taxon>Pseudomonadota</taxon>
        <taxon>Alphaproteobacteria</taxon>
        <taxon>Hyphomicrobiales</taxon>
        <taxon>Methylobacteriaceae</taxon>
        <taxon>Microvirga</taxon>
    </lineage>
</organism>
<evidence type="ECO:0000256" key="3">
    <source>
        <dbReference type="ARBA" id="ARBA00048267"/>
    </source>
</evidence>
<evidence type="ECO:0000256" key="2">
    <source>
        <dbReference type="ARBA" id="ARBA00022801"/>
    </source>
</evidence>
<dbReference type="GO" id="GO:0006935">
    <property type="term" value="P:chemotaxis"/>
    <property type="evidence" value="ECO:0007669"/>
    <property type="project" value="UniProtKB-UniRule"/>
</dbReference>
<dbReference type="EMBL" id="LCYG01000014">
    <property type="protein sequence ID" value="KLK94307.1"/>
    <property type="molecule type" value="Genomic_DNA"/>
</dbReference>
<evidence type="ECO:0000259" key="9">
    <source>
        <dbReference type="PROSITE" id="PS50122"/>
    </source>
</evidence>
<dbReference type="PROSITE" id="PS50110">
    <property type="entry name" value="RESPONSE_REGULATORY"/>
    <property type="match status" value="1"/>
</dbReference>
<protein>
    <recommendedName>
        <fullName evidence="4">Protein-glutamate methylesterase/protein-glutamine glutaminase</fullName>
        <ecNumber evidence="4">3.1.1.61</ecNumber>
        <ecNumber evidence="4">3.5.1.44</ecNumber>
    </recommendedName>
</protein>
<dbReference type="GO" id="GO:0050568">
    <property type="term" value="F:protein-glutamine glutaminase activity"/>
    <property type="evidence" value="ECO:0007669"/>
    <property type="project" value="UniProtKB-UniRule"/>
</dbReference>